<keyword evidence="4" id="KW-1185">Reference proteome</keyword>
<sequence>MGSRKCFCFCFLVCKCFLTNLLPKSKYRYKDGFNGKDDGQLLTTIASSSCSVPPTMAKTWPRSQSYEVSIRYGVGFRTRVGHVKPESARRICLENVLKSAEERIKIHQKWKYLIGRSPLSNSTTTNGDPFDALTTETGSEAASSSKVTPRKHKYHIRIKLFGVDLSPGNVAGLMHKQERVNIVADAFFGKHVLLAMLETKLLGLSALRNCTWKMVTSRRHEICDNSAKGGEKSKVSPHGLYTSLPIPTSLGVDISIDVVLGFPIAKGGQDSIFVVVDRVVNTTTSHSPFEIVHGFKPLTSIDLLPLPDMASRLNMDKLSKAQFIKKLHERVRSHIEKKVGQYSKQANRGTLPPNLRKNSLLEGEHDVNVDQDLGDTQDKIESIESTTLQGPMTRGSRFYLFI</sequence>
<evidence type="ECO:0000256" key="1">
    <source>
        <dbReference type="SAM" id="MobiDB-lite"/>
    </source>
</evidence>
<dbReference type="AlphaFoldDB" id="A0A371IBA9"/>
<dbReference type="EMBL" id="QJKJ01000492">
    <property type="protein sequence ID" value="RDY12316.1"/>
    <property type="molecule type" value="Genomic_DNA"/>
</dbReference>
<comment type="caution">
    <text evidence="3">The sequence shown here is derived from an EMBL/GenBank/DDBJ whole genome shotgun (WGS) entry which is preliminary data.</text>
</comment>
<keyword evidence="2" id="KW-0732">Signal</keyword>
<dbReference type="PANTHER" id="PTHR35046:SF9">
    <property type="entry name" value="RNA-DIRECTED DNA POLYMERASE"/>
    <property type="match status" value="1"/>
</dbReference>
<proteinExistence type="predicted"/>
<organism evidence="3 4">
    <name type="scientific">Mucuna pruriens</name>
    <name type="common">Velvet bean</name>
    <name type="synonym">Dolichos pruriens</name>
    <dbReference type="NCBI Taxonomy" id="157652"/>
    <lineage>
        <taxon>Eukaryota</taxon>
        <taxon>Viridiplantae</taxon>
        <taxon>Streptophyta</taxon>
        <taxon>Embryophyta</taxon>
        <taxon>Tracheophyta</taxon>
        <taxon>Spermatophyta</taxon>
        <taxon>Magnoliopsida</taxon>
        <taxon>eudicotyledons</taxon>
        <taxon>Gunneridae</taxon>
        <taxon>Pentapetalae</taxon>
        <taxon>rosids</taxon>
        <taxon>fabids</taxon>
        <taxon>Fabales</taxon>
        <taxon>Fabaceae</taxon>
        <taxon>Papilionoideae</taxon>
        <taxon>50 kb inversion clade</taxon>
        <taxon>NPAAA clade</taxon>
        <taxon>indigoferoid/millettioid clade</taxon>
        <taxon>Phaseoleae</taxon>
        <taxon>Mucuna</taxon>
    </lineage>
</organism>
<protein>
    <submittedName>
        <fullName evidence="3">Uncharacterized protein</fullName>
    </submittedName>
</protein>
<gene>
    <name evidence="3" type="ORF">CR513_02906</name>
</gene>
<feature type="compositionally biased region" description="Low complexity" evidence="1">
    <location>
        <begin position="134"/>
        <end position="145"/>
    </location>
</feature>
<name>A0A371IBA9_MUCPR</name>
<feature type="non-terminal residue" evidence="3">
    <location>
        <position position="1"/>
    </location>
</feature>
<accession>A0A371IBA9</accession>
<reference evidence="3" key="1">
    <citation type="submission" date="2018-05" db="EMBL/GenBank/DDBJ databases">
        <title>Draft genome of Mucuna pruriens seed.</title>
        <authorList>
            <person name="Nnadi N.E."/>
            <person name="Vos R."/>
            <person name="Hasami M.H."/>
            <person name="Devisetty U.K."/>
            <person name="Aguiy J.C."/>
        </authorList>
    </citation>
    <scope>NUCLEOTIDE SEQUENCE [LARGE SCALE GENOMIC DNA]</scope>
    <source>
        <strain evidence="3">JCA_2017</strain>
    </source>
</reference>
<evidence type="ECO:0000256" key="2">
    <source>
        <dbReference type="SAM" id="SignalP"/>
    </source>
</evidence>
<feature type="chain" id="PRO_5016630226" evidence="2">
    <location>
        <begin position="24"/>
        <end position="402"/>
    </location>
</feature>
<evidence type="ECO:0000313" key="3">
    <source>
        <dbReference type="EMBL" id="RDY12316.1"/>
    </source>
</evidence>
<feature type="region of interest" description="Disordered" evidence="1">
    <location>
        <begin position="124"/>
        <end position="146"/>
    </location>
</feature>
<dbReference type="OrthoDB" id="6776074at2759"/>
<evidence type="ECO:0000313" key="4">
    <source>
        <dbReference type="Proteomes" id="UP000257109"/>
    </source>
</evidence>
<dbReference type="PANTHER" id="PTHR35046">
    <property type="entry name" value="ZINC KNUCKLE (CCHC-TYPE) FAMILY PROTEIN"/>
    <property type="match status" value="1"/>
</dbReference>
<feature type="signal peptide" evidence="2">
    <location>
        <begin position="1"/>
        <end position="23"/>
    </location>
</feature>
<dbReference type="Proteomes" id="UP000257109">
    <property type="component" value="Unassembled WGS sequence"/>
</dbReference>